<keyword evidence="4" id="KW-0732">Signal</keyword>
<dbReference type="GO" id="GO:1904680">
    <property type="term" value="F:peptide transmembrane transporter activity"/>
    <property type="evidence" value="ECO:0007669"/>
    <property type="project" value="TreeGrafter"/>
</dbReference>
<dbReference type="EMBL" id="SETE01000001">
    <property type="protein sequence ID" value="RYM35754.1"/>
    <property type="molecule type" value="Genomic_DNA"/>
</dbReference>
<accession>A0A4Q4KUE5</accession>
<organism evidence="6 7">
    <name type="scientific">Brumimicrobium glaciale</name>
    <dbReference type="NCBI Taxonomy" id="200475"/>
    <lineage>
        <taxon>Bacteria</taxon>
        <taxon>Pseudomonadati</taxon>
        <taxon>Bacteroidota</taxon>
        <taxon>Flavobacteriia</taxon>
        <taxon>Flavobacteriales</taxon>
        <taxon>Crocinitomicaceae</taxon>
        <taxon>Brumimicrobium</taxon>
    </lineage>
</organism>
<evidence type="ECO:0000313" key="6">
    <source>
        <dbReference type="EMBL" id="RYM35754.1"/>
    </source>
</evidence>
<dbReference type="GO" id="GO:0030288">
    <property type="term" value="C:outer membrane-bounded periplasmic space"/>
    <property type="evidence" value="ECO:0007669"/>
    <property type="project" value="UniProtKB-ARBA"/>
</dbReference>
<dbReference type="Pfam" id="PF00496">
    <property type="entry name" value="SBP_bac_5"/>
    <property type="match status" value="1"/>
</dbReference>
<comment type="similarity">
    <text evidence="2">Belongs to the bacterial solute-binding protein 5 family.</text>
</comment>
<dbReference type="PANTHER" id="PTHR30290:SF10">
    <property type="entry name" value="PERIPLASMIC OLIGOPEPTIDE-BINDING PROTEIN-RELATED"/>
    <property type="match status" value="1"/>
</dbReference>
<keyword evidence="3" id="KW-0813">Transport</keyword>
<protein>
    <submittedName>
        <fullName evidence="6">Peptide ABC transporter substrate-binding protein</fullName>
    </submittedName>
</protein>
<evidence type="ECO:0000256" key="1">
    <source>
        <dbReference type="ARBA" id="ARBA00004196"/>
    </source>
</evidence>
<dbReference type="Gene3D" id="3.40.190.10">
    <property type="entry name" value="Periplasmic binding protein-like II"/>
    <property type="match status" value="1"/>
</dbReference>
<dbReference type="PROSITE" id="PS51257">
    <property type="entry name" value="PROKAR_LIPOPROTEIN"/>
    <property type="match status" value="1"/>
</dbReference>
<comment type="subcellular location">
    <subcellularLocation>
        <location evidence="1">Cell envelope</location>
    </subcellularLocation>
</comment>
<evidence type="ECO:0000313" key="7">
    <source>
        <dbReference type="Proteomes" id="UP000293952"/>
    </source>
</evidence>
<dbReference type="CDD" id="cd08504">
    <property type="entry name" value="PBP2_OppA"/>
    <property type="match status" value="1"/>
</dbReference>
<dbReference type="InterPro" id="IPR030678">
    <property type="entry name" value="Peptide/Ni-bd"/>
</dbReference>
<sequence length="575" mass="65751">MRNLLIILLLVAFSSCGDISKKKKFKYAGGTFNFAINNAPSTLIPRYVTDLYSSTLLNQVYEGLVELDPKSLETRAGLAKDWTISADGKTISFELRDNVYFHRHPSIEGKNKFTAEDVVYSIELACKQNKTEASSAYYSIFRGLLEGADKFYNKEADHISGLKFRGNTLEMKLLERDVNFVNKLTQTAALIVSKKAIEAGLENELIGTGPFTYSGTRIKNNREEIVLARNENYYGKDNNGLALPYLDTLIMKVEGQRTEQLEMFERGEIHLIEGLPPEKVSKMLGEGQIEDFNGTPPKFILVRKPLLATQYYYFNLLKPEFKDVRVRKAFNYAIDRGAIISNILNYQAFKKGDGGIIPPMAFNGYKSENVGQHGYTFEPEKAKRLMAQAGYPNGKDFPIIHLKYNLGTIHSDVAIEIASQLKQTLNIDIKLEGVTFEEKLEDQKFAKGDLFRSSWFAEYNSPESFLMTAYGKTVPGDSSQPSMTNYSRYQNDNFDALFEQGKISPEIVERYRFFAEAETILMDDSPFIILWYEETIKIIYSKVRNLKLNKMNSYSFKNVYLKDWSKKEWETKEKQ</sequence>
<evidence type="ECO:0000256" key="2">
    <source>
        <dbReference type="ARBA" id="ARBA00005695"/>
    </source>
</evidence>
<reference evidence="6 7" key="1">
    <citation type="submission" date="2019-02" db="EMBL/GenBank/DDBJ databases">
        <title>Genome sequence of the sea-ice species Brumimicrobium glaciale.</title>
        <authorList>
            <person name="Bowman J.P."/>
        </authorList>
    </citation>
    <scope>NUCLEOTIDE SEQUENCE [LARGE SCALE GENOMIC DNA]</scope>
    <source>
        <strain evidence="6 7">IC156</strain>
    </source>
</reference>
<dbReference type="SUPFAM" id="SSF53850">
    <property type="entry name" value="Periplasmic binding protein-like II"/>
    <property type="match status" value="1"/>
</dbReference>
<feature type="domain" description="Solute-binding protein family 5" evidence="5">
    <location>
        <begin position="75"/>
        <end position="473"/>
    </location>
</feature>
<dbReference type="AlphaFoldDB" id="A0A4Q4KUE5"/>
<dbReference type="Gene3D" id="3.10.105.10">
    <property type="entry name" value="Dipeptide-binding Protein, Domain 3"/>
    <property type="match status" value="1"/>
</dbReference>
<evidence type="ECO:0000256" key="4">
    <source>
        <dbReference type="ARBA" id="ARBA00022729"/>
    </source>
</evidence>
<dbReference type="InterPro" id="IPR039424">
    <property type="entry name" value="SBP_5"/>
</dbReference>
<dbReference type="Proteomes" id="UP000293952">
    <property type="component" value="Unassembled WGS sequence"/>
</dbReference>
<evidence type="ECO:0000259" key="5">
    <source>
        <dbReference type="Pfam" id="PF00496"/>
    </source>
</evidence>
<gene>
    <name evidence="6" type="ORF">ERX46_01805</name>
</gene>
<dbReference type="PIRSF" id="PIRSF002741">
    <property type="entry name" value="MppA"/>
    <property type="match status" value="1"/>
</dbReference>
<dbReference type="GO" id="GO:0043190">
    <property type="term" value="C:ATP-binding cassette (ABC) transporter complex"/>
    <property type="evidence" value="ECO:0007669"/>
    <property type="project" value="InterPro"/>
</dbReference>
<dbReference type="RefSeq" id="WP_130092121.1">
    <property type="nucleotide sequence ID" value="NZ_SETE01000001.1"/>
</dbReference>
<dbReference type="PANTHER" id="PTHR30290">
    <property type="entry name" value="PERIPLASMIC BINDING COMPONENT OF ABC TRANSPORTER"/>
    <property type="match status" value="1"/>
</dbReference>
<dbReference type="OrthoDB" id="9772924at2"/>
<evidence type="ECO:0000256" key="3">
    <source>
        <dbReference type="ARBA" id="ARBA00022448"/>
    </source>
</evidence>
<dbReference type="Gene3D" id="3.90.76.10">
    <property type="entry name" value="Dipeptide-binding Protein, Domain 1"/>
    <property type="match status" value="1"/>
</dbReference>
<proteinExistence type="inferred from homology"/>
<comment type="caution">
    <text evidence="6">The sequence shown here is derived from an EMBL/GenBank/DDBJ whole genome shotgun (WGS) entry which is preliminary data.</text>
</comment>
<dbReference type="InterPro" id="IPR000914">
    <property type="entry name" value="SBP_5_dom"/>
</dbReference>
<keyword evidence="7" id="KW-1185">Reference proteome</keyword>
<dbReference type="GO" id="GO:0015833">
    <property type="term" value="P:peptide transport"/>
    <property type="evidence" value="ECO:0007669"/>
    <property type="project" value="TreeGrafter"/>
</dbReference>
<name>A0A4Q4KUE5_9FLAO</name>